<dbReference type="EC" id="2.7.11.1" evidence="1"/>
<protein>
    <submittedName>
        <fullName evidence="1">Non-specific serine/threonine protein kinase protein</fullName>
        <ecNumber evidence="1">2.7.11.1</ecNumber>
    </submittedName>
</protein>
<keyword evidence="1" id="KW-0418">Kinase</keyword>
<name>A0ACB7UL89_DIOAL</name>
<comment type="caution">
    <text evidence="1">The sequence shown here is derived from an EMBL/GenBank/DDBJ whole genome shotgun (WGS) entry which is preliminary data.</text>
</comment>
<evidence type="ECO:0000313" key="2">
    <source>
        <dbReference type="Proteomes" id="UP000827976"/>
    </source>
</evidence>
<keyword evidence="1" id="KW-0723">Serine/threonine-protein kinase</keyword>
<dbReference type="EMBL" id="CM037025">
    <property type="protein sequence ID" value="KAH7661198.1"/>
    <property type="molecule type" value="Genomic_DNA"/>
</dbReference>
<evidence type="ECO:0000313" key="1">
    <source>
        <dbReference type="EMBL" id="KAH7661198.1"/>
    </source>
</evidence>
<dbReference type="Proteomes" id="UP000827976">
    <property type="component" value="Chromosome 15"/>
</dbReference>
<gene>
    <name evidence="1" type="ORF">IHE45_15G047800</name>
</gene>
<keyword evidence="2" id="KW-1185">Reference proteome</keyword>
<keyword evidence="1" id="KW-0808">Transferase</keyword>
<sequence length="383" mass="42491">MSSQSMVSDLSLDSDEDNSSQTQNSSQSSTSSSSGSYDHCPKFSPHSATKLCPQDFELIRRIGTGDIGTVYLCHLRNDPTKSYAMKIVDNRELAKKNKLNRADTERAILRTLHHPFLPKLHADFAASPHYSCLVMDYCSGGDLHTLRHQLPSRRLPLASAKFYAAEVLLALEYLHMMGIVYRDLKPENILIRSDGHIMLTDFDLSLQSTTSPAIDDSHSNNPSCLPFMSCKPNPYQFVAEPVTARSTSFVGTHEYVAPEIATGKAHGSAVDWWAYGVFLYENLYGHTPFAGKTNESTLFNIVKRGLVFPAASSPPDSLARDLIARLLVKDPANRLGSRRGAADIKAHPFFKGVNFALLRSCKPPVIPGLEWSDRKKPARFDLF</sequence>
<reference evidence="2" key="1">
    <citation type="journal article" date="2022" name="Nat. Commun.">
        <title>Chromosome evolution and the genetic basis of agronomically important traits in greater yam.</title>
        <authorList>
            <person name="Bredeson J.V."/>
            <person name="Lyons J.B."/>
            <person name="Oniyinde I.O."/>
            <person name="Okereke N.R."/>
            <person name="Kolade O."/>
            <person name="Nnabue I."/>
            <person name="Nwadili C.O."/>
            <person name="Hribova E."/>
            <person name="Parker M."/>
            <person name="Nwogha J."/>
            <person name="Shu S."/>
            <person name="Carlson J."/>
            <person name="Kariba R."/>
            <person name="Muthemba S."/>
            <person name="Knop K."/>
            <person name="Barton G.J."/>
            <person name="Sherwood A.V."/>
            <person name="Lopez-Montes A."/>
            <person name="Asiedu R."/>
            <person name="Jamnadass R."/>
            <person name="Muchugi A."/>
            <person name="Goodstein D."/>
            <person name="Egesi C.N."/>
            <person name="Featherston J."/>
            <person name="Asfaw A."/>
            <person name="Simpson G.G."/>
            <person name="Dolezel J."/>
            <person name="Hendre P.S."/>
            <person name="Van Deynze A."/>
            <person name="Kumar P.L."/>
            <person name="Obidiegwu J.E."/>
            <person name="Bhattacharjee R."/>
            <person name="Rokhsar D.S."/>
        </authorList>
    </citation>
    <scope>NUCLEOTIDE SEQUENCE [LARGE SCALE GENOMIC DNA]</scope>
    <source>
        <strain evidence="2">cv. TDa95/00328</strain>
    </source>
</reference>
<accession>A0ACB7UL89</accession>
<proteinExistence type="predicted"/>
<organism evidence="1 2">
    <name type="scientific">Dioscorea alata</name>
    <name type="common">Purple yam</name>
    <dbReference type="NCBI Taxonomy" id="55571"/>
    <lineage>
        <taxon>Eukaryota</taxon>
        <taxon>Viridiplantae</taxon>
        <taxon>Streptophyta</taxon>
        <taxon>Embryophyta</taxon>
        <taxon>Tracheophyta</taxon>
        <taxon>Spermatophyta</taxon>
        <taxon>Magnoliopsida</taxon>
        <taxon>Liliopsida</taxon>
        <taxon>Dioscoreales</taxon>
        <taxon>Dioscoreaceae</taxon>
        <taxon>Dioscorea</taxon>
    </lineage>
</organism>